<evidence type="ECO:0008006" key="2">
    <source>
        <dbReference type="Google" id="ProtNLM"/>
    </source>
</evidence>
<organism evidence="1">
    <name type="scientific">Siphoviridae sp. ctuaf34</name>
    <dbReference type="NCBI Taxonomy" id="2826504"/>
    <lineage>
        <taxon>Viruses</taxon>
        <taxon>Duplodnaviria</taxon>
        <taxon>Heunggongvirae</taxon>
        <taxon>Uroviricota</taxon>
        <taxon>Caudoviricetes</taxon>
    </lineage>
</organism>
<dbReference type="SUPFAM" id="SSF47413">
    <property type="entry name" value="lambda repressor-like DNA-binding domains"/>
    <property type="match status" value="1"/>
</dbReference>
<accession>A0A8S5N8U5</accession>
<dbReference type="GO" id="GO:0003677">
    <property type="term" value="F:DNA binding"/>
    <property type="evidence" value="ECO:0007669"/>
    <property type="project" value="InterPro"/>
</dbReference>
<protein>
    <recommendedName>
        <fullName evidence="2">DUF739 family protein</fullName>
    </recommendedName>
</protein>
<dbReference type="InterPro" id="IPR010982">
    <property type="entry name" value="Lambda_DNA-bd_dom_sf"/>
</dbReference>
<dbReference type="InterPro" id="IPR008003">
    <property type="entry name" value="DUF739"/>
</dbReference>
<reference evidence="1" key="1">
    <citation type="journal article" date="2021" name="Proc. Natl. Acad. Sci. U.S.A.">
        <title>A Catalog of Tens of Thousands of Viruses from Human Metagenomes Reveals Hidden Associations with Chronic Diseases.</title>
        <authorList>
            <person name="Tisza M.J."/>
            <person name="Buck C.B."/>
        </authorList>
    </citation>
    <scope>NUCLEOTIDE SEQUENCE</scope>
    <source>
        <strain evidence="1">Ctuaf34</strain>
    </source>
</reference>
<sequence length="72" mass="8090">MGFDYAKLKGRITEIYGSQSEFAKAMELSERSISLKLNGRVPFSQPEISRALALLNLDVTQASDYFFALKVQ</sequence>
<evidence type="ECO:0000313" key="1">
    <source>
        <dbReference type="EMBL" id="DAD91110.1"/>
    </source>
</evidence>
<dbReference type="Pfam" id="PF05339">
    <property type="entry name" value="DUF739"/>
    <property type="match status" value="1"/>
</dbReference>
<dbReference type="EMBL" id="BK015104">
    <property type="protein sequence ID" value="DAD91110.1"/>
    <property type="molecule type" value="Genomic_DNA"/>
</dbReference>
<proteinExistence type="predicted"/>
<name>A0A8S5N8U5_9CAUD</name>